<feature type="transmembrane region" description="Helical" evidence="5">
    <location>
        <begin position="395"/>
        <end position="416"/>
    </location>
</feature>
<dbReference type="InterPro" id="IPR002797">
    <property type="entry name" value="Polysacc_synth"/>
</dbReference>
<dbReference type="RefSeq" id="WP_015181871.1">
    <property type="nucleotide sequence ID" value="NC_019738.1"/>
</dbReference>
<gene>
    <name evidence="6" type="ORF">Mic7113_1863</name>
</gene>
<proteinExistence type="predicted"/>
<keyword evidence="4 5" id="KW-0472">Membrane</keyword>
<feature type="transmembrane region" description="Helical" evidence="5">
    <location>
        <begin position="334"/>
        <end position="356"/>
    </location>
</feature>
<keyword evidence="3 5" id="KW-1133">Transmembrane helix</keyword>
<evidence type="ECO:0000313" key="6">
    <source>
        <dbReference type="EMBL" id="AFZ17719.1"/>
    </source>
</evidence>
<feature type="transmembrane region" description="Helical" evidence="5">
    <location>
        <begin position="96"/>
        <end position="117"/>
    </location>
</feature>
<dbReference type="AlphaFoldDB" id="K9WD96"/>
<dbReference type="GO" id="GO:0016020">
    <property type="term" value="C:membrane"/>
    <property type="evidence" value="ECO:0007669"/>
    <property type="project" value="UniProtKB-SubCell"/>
</dbReference>
<evidence type="ECO:0000256" key="1">
    <source>
        <dbReference type="ARBA" id="ARBA00004141"/>
    </source>
</evidence>
<evidence type="ECO:0000256" key="3">
    <source>
        <dbReference type="ARBA" id="ARBA00022989"/>
    </source>
</evidence>
<dbReference type="PATRIC" id="fig|1173027.3.peg.2059"/>
<reference evidence="6 7" key="1">
    <citation type="submission" date="2012-06" db="EMBL/GenBank/DDBJ databases">
        <title>Finished chromosome of genome of Microcoleus sp. PCC 7113.</title>
        <authorList>
            <consortium name="US DOE Joint Genome Institute"/>
            <person name="Gugger M."/>
            <person name="Coursin T."/>
            <person name="Rippka R."/>
            <person name="Tandeau De Marsac N."/>
            <person name="Huntemann M."/>
            <person name="Wei C.-L."/>
            <person name="Han J."/>
            <person name="Detter J.C."/>
            <person name="Han C."/>
            <person name="Tapia R."/>
            <person name="Chen A."/>
            <person name="Kyrpides N."/>
            <person name="Mavromatis K."/>
            <person name="Markowitz V."/>
            <person name="Szeto E."/>
            <person name="Ivanova N."/>
            <person name="Pagani I."/>
            <person name="Pati A."/>
            <person name="Goodwin L."/>
            <person name="Nordberg H.P."/>
            <person name="Cantor M.N."/>
            <person name="Hua S.X."/>
            <person name="Woyke T."/>
            <person name="Kerfeld C.A."/>
        </authorList>
    </citation>
    <scope>NUCLEOTIDE SEQUENCE [LARGE SCALE GENOMIC DNA]</scope>
    <source>
        <strain evidence="6 7">PCC 7113</strain>
    </source>
</reference>
<dbReference type="HOGENOM" id="CLU_022017_6_3_3"/>
<feature type="transmembrane region" description="Helical" evidence="5">
    <location>
        <begin position="30"/>
        <end position="48"/>
    </location>
</feature>
<dbReference type="InterPro" id="IPR052556">
    <property type="entry name" value="PolySynth_Transporter"/>
</dbReference>
<organism evidence="6 7">
    <name type="scientific">Allocoleopsis franciscana PCC 7113</name>
    <dbReference type="NCBI Taxonomy" id="1173027"/>
    <lineage>
        <taxon>Bacteria</taxon>
        <taxon>Bacillati</taxon>
        <taxon>Cyanobacteriota</taxon>
        <taxon>Cyanophyceae</taxon>
        <taxon>Coleofasciculales</taxon>
        <taxon>Coleofasciculaceae</taxon>
        <taxon>Allocoleopsis</taxon>
        <taxon>Allocoleopsis franciscana</taxon>
    </lineage>
</organism>
<feature type="transmembrane region" description="Helical" evidence="5">
    <location>
        <begin position="303"/>
        <end position="322"/>
    </location>
</feature>
<dbReference type="Pfam" id="PF01943">
    <property type="entry name" value="Polysacc_synt"/>
    <property type="match status" value="1"/>
</dbReference>
<evidence type="ECO:0000256" key="4">
    <source>
        <dbReference type="ARBA" id="ARBA00023136"/>
    </source>
</evidence>
<dbReference type="Proteomes" id="UP000010471">
    <property type="component" value="Chromosome"/>
</dbReference>
<dbReference type="STRING" id="1173027.Mic7113_1863"/>
<comment type="subcellular location">
    <subcellularLocation>
        <location evidence="1">Membrane</location>
        <topology evidence="1">Multi-pass membrane protein</topology>
    </subcellularLocation>
</comment>
<feature type="transmembrane region" description="Helical" evidence="5">
    <location>
        <begin position="368"/>
        <end position="389"/>
    </location>
</feature>
<feature type="transmembrane region" description="Helical" evidence="5">
    <location>
        <begin position="123"/>
        <end position="146"/>
    </location>
</feature>
<keyword evidence="2 5" id="KW-0812">Transmembrane</keyword>
<dbReference type="EMBL" id="CP003630">
    <property type="protein sequence ID" value="AFZ17719.1"/>
    <property type="molecule type" value="Genomic_DNA"/>
</dbReference>
<evidence type="ECO:0000256" key="5">
    <source>
        <dbReference type="SAM" id="Phobius"/>
    </source>
</evidence>
<dbReference type="KEGG" id="mic:Mic7113_1863"/>
<evidence type="ECO:0000256" key="2">
    <source>
        <dbReference type="ARBA" id="ARBA00022692"/>
    </source>
</evidence>
<feature type="transmembrane region" description="Helical" evidence="5">
    <location>
        <begin position="158"/>
        <end position="177"/>
    </location>
</feature>
<protein>
    <submittedName>
        <fullName evidence="6">Membrane protein involved in the export of O-antigen and teichoic acid</fullName>
    </submittedName>
</protein>
<evidence type="ECO:0000313" key="7">
    <source>
        <dbReference type="Proteomes" id="UP000010471"/>
    </source>
</evidence>
<keyword evidence="7" id="KW-1185">Reference proteome</keyword>
<accession>K9WD96</accession>
<sequence>MNKLTAVSQKLSPGLRKIIKNIGWLFADRVLRMGVGFLVGAWVARYLGPQQFGLYNYAIAFVSLFTALATLGLDQIVVRNIVREPSCKDETLGTTFALKFIGGIVTLCLTLGIIHLLRPEDSLTRWLVGITATGMIFQAFDTIDLWFQFKVDSKYTVVAKNTGFIIITVIKIALIQIKAPLIAFAWTGLLEIALGAVGLVLAYTLRGENFKAWHFSWLQAKMLLKESWPMIVAGISIMIYVRIDQIMLGELIGSESVGIYSVASRLSELWGFVPTAIVSSFNPSIIEAKKVSEELYYNKLQKVFNIMTVLAYGIAIPTTFLSQEIVVLLFGDSYAASGGVLAIYIWGQLFSFLGIARITWTVTEGLTMYALVFASAGAIVNIILNLWLIPIYQETGAAIATVISYGLVDYVVFLLYRPFFKVGQLMTNALTLRFVFAHVLQRLR</sequence>
<dbReference type="CDD" id="cd13128">
    <property type="entry name" value="MATE_Wzx_like"/>
    <property type="match status" value="1"/>
</dbReference>
<dbReference type="PANTHER" id="PTHR43424">
    <property type="entry name" value="LOCUS PUTATIVE PROTEIN 1-RELATED"/>
    <property type="match status" value="1"/>
</dbReference>
<name>K9WD96_9CYAN</name>
<feature type="transmembrane region" description="Helical" evidence="5">
    <location>
        <begin position="54"/>
        <end position="76"/>
    </location>
</feature>
<dbReference type="eggNOG" id="COG2244">
    <property type="taxonomic scope" value="Bacteria"/>
</dbReference>
<dbReference type="PANTHER" id="PTHR43424:SF1">
    <property type="entry name" value="LOCUS PUTATIVE PROTEIN 1-RELATED"/>
    <property type="match status" value="1"/>
</dbReference>
<feature type="transmembrane region" description="Helical" evidence="5">
    <location>
        <begin position="183"/>
        <end position="205"/>
    </location>
</feature>